<proteinExistence type="predicted"/>
<keyword evidence="1" id="KW-0472">Membrane</keyword>
<feature type="transmembrane region" description="Helical" evidence="1">
    <location>
        <begin position="97"/>
        <end position="121"/>
    </location>
</feature>
<feature type="non-terminal residue" evidence="2">
    <location>
        <position position="1"/>
    </location>
</feature>
<dbReference type="AlphaFoldDB" id="A0A4Y2G0V9"/>
<evidence type="ECO:0000256" key="1">
    <source>
        <dbReference type="SAM" id="Phobius"/>
    </source>
</evidence>
<dbReference type="EMBL" id="BGPR01097637">
    <property type="protein sequence ID" value="GBM46268.1"/>
    <property type="molecule type" value="Genomic_DNA"/>
</dbReference>
<keyword evidence="3" id="KW-1185">Reference proteome</keyword>
<sequence length="184" mass="20474">YVGLVHTKSAIKVKRFSRWCGAEFSRRVCRLRCPPRHLTNFQNEEVPSKNNSPTVASTRDANVIKLNFTNGTDVVLADSSGLLLSILLYALRCPKSINAIVYPVTVMVAGTEAALCIPFVYCPTARRKTLRGVASNRRVEERRDTDIKSTVTFGKLSALPLGKEFDFERSTKRNETSASSVYAK</sequence>
<organism evidence="2 3">
    <name type="scientific">Araneus ventricosus</name>
    <name type="common">Orbweaver spider</name>
    <name type="synonym">Epeira ventricosa</name>
    <dbReference type="NCBI Taxonomy" id="182803"/>
    <lineage>
        <taxon>Eukaryota</taxon>
        <taxon>Metazoa</taxon>
        <taxon>Ecdysozoa</taxon>
        <taxon>Arthropoda</taxon>
        <taxon>Chelicerata</taxon>
        <taxon>Arachnida</taxon>
        <taxon>Araneae</taxon>
        <taxon>Araneomorphae</taxon>
        <taxon>Entelegynae</taxon>
        <taxon>Araneoidea</taxon>
        <taxon>Araneidae</taxon>
        <taxon>Araneus</taxon>
    </lineage>
</organism>
<protein>
    <submittedName>
        <fullName evidence="2">Uncharacterized protein</fullName>
    </submittedName>
</protein>
<comment type="caution">
    <text evidence="2">The sequence shown here is derived from an EMBL/GenBank/DDBJ whole genome shotgun (WGS) entry which is preliminary data.</text>
</comment>
<reference evidence="2 3" key="1">
    <citation type="journal article" date="2019" name="Sci. Rep.">
        <title>Orb-weaving spider Araneus ventricosus genome elucidates the spidroin gene catalogue.</title>
        <authorList>
            <person name="Kono N."/>
            <person name="Nakamura H."/>
            <person name="Ohtoshi R."/>
            <person name="Moran D.A.P."/>
            <person name="Shinohara A."/>
            <person name="Yoshida Y."/>
            <person name="Fujiwara M."/>
            <person name="Mori M."/>
            <person name="Tomita M."/>
            <person name="Arakawa K."/>
        </authorList>
    </citation>
    <scope>NUCLEOTIDE SEQUENCE [LARGE SCALE GENOMIC DNA]</scope>
</reference>
<keyword evidence="1" id="KW-0812">Transmembrane</keyword>
<evidence type="ECO:0000313" key="2">
    <source>
        <dbReference type="EMBL" id="GBM46268.1"/>
    </source>
</evidence>
<keyword evidence="1" id="KW-1133">Transmembrane helix</keyword>
<name>A0A4Y2G0V9_ARAVE</name>
<accession>A0A4Y2G0V9</accession>
<evidence type="ECO:0000313" key="3">
    <source>
        <dbReference type="Proteomes" id="UP000499080"/>
    </source>
</evidence>
<gene>
    <name evidence="2" type="ORF">AVEN_273575_1</name>
</gene>
<dbReference type="Proteomes" id="UP000499080">
    <property type="component" value="Unassembled WGS sequence"/>
</dbReference>